<feature type="coiled-coil region" evidence="1">
    <location>
        <begin position="119"/>
        <end position="146"/>
    </location>
</feature>
<name>A0A1D3JJN5_PLAMA</name>
<protein>
    <submittedName>
        <fullName evidence="5">Uncharacterized protein</fullName>
    </submittedName>
</protein>
<dbReference type="GO" id="GO:0007004">
    <property type="term" value="P:telomere maintenance via telomerase"/>
    <property type="evidence" value="ECO:0007669"/>
    <property type="project" value="TreeGrafter"/>
</dbReference>
<keyword evidence="3" id="KW-0472">Membrane</keyword>
<evidence type="ECO:0000313" key="6">
    <source>
        <dbReference type="Proteomes" id="UP000219813"/>
    </source>
</evidence>
<dbReference type="OMA" id="IYKTFYI"/>
<evidence type="ECO:0000256" key="1">
    <source>
        <dbReference type="SAM" id="Coils"/>
    </source>
</evidence>
<feature type="chain" id="PRO_5008915796" evidence="4">
    <location>
        <begin position="22"/>
        <end position="520"/>
    </location>
</feature>
<dbReference type="OrthoDB" id="378761at2759"/>
<feature type="compositionally biased region" description="Basic and acidic residues" evidence="2">
    <location>
        <begin position="30"/>
        <end position="74"/>
    </location>
</feature>
<dbReference type="EMBL" id="LT594627">
    <property type="protein sequence ID" value="SBT86705.1"/>
    <property type="molecule type" value="Genomic_DNA"/>
</dbReference>
<accession>A0A1D3JJN5</accession>
<keyword evidence="6" id="KW-1185">Reference proteome</keyword>
<dbReference type="VEuPathDB" id="PlasmoDB:PmUG01_06019200"/>
<dbReference type="PANTHER" id="PTHR18867">
    <property type="entry name" value="RAD50"/>
    <property type="match status" value="1"/>
</dbReference>
<keyword evidence="3" id="KW-1133">Transmembrane helix</keyword>
<dbReference type="RefSeq" id="XP_028859848.1">
    <property type="nucleotide sequence ID" value="XM_029003761.1"/>
</dbReference>
<dbReference type="PANTHER" id="PTHR18867:SF12">
    <property type="entry name" value="DNA REPAIR PROTEIN RAD50"/>
    <property type="match status" value="1"/>
</dbReference>
<gene>
    <name evidence="5" type="primary">PmUG01_06019200</name>
    <name evidence="5" type="ORF">PMUG01_06019200</name>
</gene>
<dbReference type="GO" id="GO:0000722">
    <property type="term" value="P:telomere maintenance via recombination"/>
    <property type="evidence" value="ECO:0007669"/>
    <property type="project" value="TreeGrafter"/>
</dbReference>
<dbReference type="AlphaFoldDB" id="A0A1D3JJN5"/>
<keyword evidence="1" id="KW-0175">Coiled coil</keyword>
<keyword evidence="4" id="KW-0732">Signal</keyword>
<dbReference type="GO" id="GO:0003691">
    <property type="term" value="F:double-stranded telomeric DNA binding"/>
    <property type="evidence" value="ECO:0007669"/>
    <property type="project" value="TreeGrafter"/>
</dbReference>
<evidence type="ECO:0000256" key="2">
    <source>
        <dbReference type="SAM" id="MobiDB-lite"/>
    </source>
</evidence>
<feature type="region of interest" description="Disordered" evidence="2">
    <location>
        <begin position="26"/>
        <end position="74"/>
    </location>
</feature>
<evidence type="ECO:0000313" key="5">
    <source>
        <dbReference type="EMBL" id="SBT86705.1"/>
    </source>
</evidence>
<evidence type="ECO:0000256" key="4">
    <source>
        <dbReference type="SAM" id="SignalP"/>
    </source>
</evidence>
<evidence type="ECO:0000256" key="3">
    <source>
        <dbReference type="SAM" id="Phobius"/>
    </source>
</evidence>
<feature type="coiled-coil region" evidence="1">
    <location>
        <begin position="190"/>
        <end position="231"/>
    </location>
</feature>
<feature type="signal peptide" evidence="4">
    <location>
        <begin position="1"/>
        <end position="21"/>
    </location>
</feature>
<sequence length="520" mass="61735">MKLSIIFFFFLLIFVINFLKCENVNNKNMNKKDGANTKKGEQKNQKTGKSEGKEKNGKGKKLEEAKNNYEKASKNIEVNRSIDEAKKNVEVNKSIDEEEKKKEKVNKGKEEQVMRKEEVNIVRDEIKRCEEEKNTILEEIKNVQKSFDDYTTKSNNDLNACIAQMKASQNELNICKENENKINGIVKDMSNKYNESLNKKEKDAFELKEKISNLENKIVHVESKLNTCTKNSNNFYKNKYNKDDNYLISYDIMISYFLKIFKIYKTFYIIIAEKTFMQKVLFQMVYWKDVIIKNVQEYGLLVISQLYLYGKGITHSNFANRSKTFYQNSPLELYVTLVKDKIVYFALSTKTFCMKYINYIIPQLLSFKKNAVNNLDVFVQKLHNNSHILVNKLNTINPELKGIIPTDLSDQIILLIFFTLVNVIHLYILFYVLFLLYNFIKRVLVFLFTWICFIFSIIYEFTIFVMTLPVRPCMPRKNSKNRKTYKKHDEQMYSNPERVSYQQQEFKKMYKNQNVHQRKF</sequence>
<keyword evidence="3" id="KW-0812">Transmembrane</keyword>
<reference evidence="5 6" key="1">
    <citation type="submission" date="2016-06" db="EMBL/GenBank/DDBJ databases">
        <authorList>
            <consortium name="Pathogen Informatics"/>
        </authorList>
    </citation>
    <scope>NUCLEOTIDE SEQUENCE [LARGE SCALE GENOMIC DNA]</scope>
</reference>
<dbReference type="GO" id="GO:0051880">
    <property type="term" value="F:G-quadruplex DNA binding"/>
    <property type="evidence" value="ECO:0007669"/>
    <property type="project" value="TreeGrafter"/>
</dbReference>
<dbReference type="Proteomes" id="UP000219813">
    <property type="component" value="Chromosome 6"/>
</dbReference>
<dbReference type="GO" id="GO:0043047">
    <property type="term" value="F:single-stranded telomeric DNA binding"/>
    <property type="evidence" value="ECO:0007669"/>
    <property type="project" value="TreeGrafter"/>
</dbReference>
<dbReference type="GO" id="GO:0070192">
    <property type="term" value="P:chromosome organization involved in meiotic cell cycle"/>
    <property type="evidence" value="ECO:0007669"/>
    <property type="project" value="TreeGrafter"/>
</dbReference>
<dbReference type="KEGG" id="pmal:PMUG01_06019200"/>
<proteinExistence type="predicted"/>
<feature type="transmembrane region" description="Helical" evidence="3">
    <location>
        <begin position="443"/>
        <end position="468"/>
    </location>
</feature>
<organism evidence="5 6">
    <name type="scientific">Plasmodium malariae</name>
    <dbReference type="NCBI Taxonomy" id="5858"/>
    <lineage>
        <taxon>Eukaryota</taxon>
        <taxon>Sar</taxon>
        <taxon>Alveolata</taxon>
        <taxon>Apicomplexa</taxon>
        <taxon>Aconoidasida</taxon>
        <taxon>Haemosporida</taxon>
        <taxon>Plasmodiidae</taxon>
        <taxon>Plasmodium</taxon>
        <taxon>Plasmodium (Plasmodium)</taxon>
    </lineage>
</organism>
<feature type="transmembrane region" description="Helical" evidence="3">
    <location>
        <begin position="412"/>
        <end position="436"/>
    </location>
</feature>
<dbReference type="GO" id="GO:0006302">
    <property type="term" value="P:double-strand break repair"/>
    <property type="evidence" value="ECO:0007669"/>
    <property type="project" value="TreeGrafter"/>
</dbReference>
<dbReference type="GO" id="GO:0000794">
    <property type="term" value="C:condensed nuclear chromosome"/>
    <property type="evidence" value="ECO:0007669"/>
    <property type="project" value="TreeGrafter"/>
</dbReference>
<dbReference type="GeneID" id="39867585"/>
<dbReference type="GO" id="GO:0030870">
    <property type="term" value="C:Mre11 complex"/>
    <property type="evidence" value="ECO:0007669"/>
    <property type="project" value="TreeGrafter"/>
</dbReference>